<dbReference type="InterPro" id="IPR000835">
    <property type="entry name" value="HTH_MarR-typ"/>
</dbReference>
<dbReference type="AlphaFoldDB" id="A0A445N296"/>
<dbReference type="SMART" id="SM00347">
    <property type="entry name" value="HTH_MARR"/>
    <property type="match status" value="1"/>
</dbReference>
<reference evidence="2" key="1">
    <citation type="submission" date="2018-01" db="EMBL/GenBank/DDBJ databases">
        <authorList>
            <person name="Regsiter A."/>
            <person name="William W."/>
        </authorList>
    </citation>
    <scope>NUCLEOTIDE SEQUENCE</scope>
    <source>
        <strain evidence="2">TRIP AH-1</strain>
    </source>
</reference>
<dbReference type="InterPro" id="IPR039422">
    <property type="entry name" value="MarR/SlyA-like"/>
</dbReference>
<feature type="domain" description="HTH marR-type" evidence="1">
    <location>
        <begin position="9"/>
        <end position="141"/>
    </location>
</feature>
<evidence type="ECO:0000259" key="1">
    <source>
        <dbReference type="PROSITE" id="PS50995"/>
    </source>
</evidence>
<dbReference type="InterPro" id="IPR036390">
    <property type="entry name" value="WH_DNA-bd_sf"/>
</dbReference>
<dbReference type="GO" id="GO:0003700">
    <property type="term" value="F:DNA-binding transcription factor activity"/>
    <property type="evidence" value="ECO:0007669"/>
    <property type="project" value="InterPro"/>
</dbReference>
<organism evidence="2">
    <name type="scientific">uncultured Desulfobacterium sp</name>
    <dbReference type="NCBI Taxonomy" id="201089"/>
    <lineage>
        <taxon>Bacteria</taxon>
        <taxon>Pseudomonadati</taxon>
        <taxon>Thermodesulfobacteriota</taxon>
        <taxon>Desulfobacteria</taxon>
        <taxon>Desulfobacterales</taxon>
        <taxon>Desulfobacteriaceae</taxon>
        <taxon>Desulfobacterium</taxon>
        <taxon>environmental samples</taxon>
    </lineage>
</organism>
<dbReference type="Gene3D" id="1.10.10.10">
    <property type="entry name" value="Winged helix-like DNA-binding domain superfamily/Winged helix DNA-binding domain"/>
    <property type="match status" value="1"/>
</dbReference>
<sequence>MQTIKIESKYFLCTQLTRAARKIVAHYNRELAKVGLTAQQLIALGILILEEDISLGQFAKRLKMGKAGAATMVTRLEALGLVTKEPDPQDGRLNIIKLTDKARELHANIQKTVLNLEGTIESQMGATNLEEFASHLSTFLDLDF</sequence>
<dbReference type="PANTHER" id="PTHR33164">
    <property type="entry name" value="TRANSCRIPTIONAL REGULATOR, MARR FAMILY"/>
    <property type="match status" value="1"/>
</dbReference>
<dbReference type="Pfam" id="PF12802">
    <property type="entry name" value="MarR_2"/>
    <property type="match status" value="1"/>
</dbReference>
<gene>
    <name evidence="2" type="ORF">PITCH_A760040</name>
</gene>
<accession>A0A445N296</accession>
<name>A0A445N296_9BACT</name>
<protein>
    <submittedName>
        <fullName evidence="2">Transcriptional regulator, MarR family</fullName>
    </submittedName>
</protein>
<proteinExistence type="predicted"/>
<dbReference type="SUPFAM" id="SSF46785">
    <property type="entry name" value="Winged helix' DNA-binding domain"/>
    <property type="match status" value="1"/>
</dbReference>
<dbReference type="EMBL" id="OJIN01000221">
    <property type="protein sequence ID" value="SPD75830.1"/>
    <property type="molecule type" value="Genomic_DNA"/>
</dbReference>
<dbReference type="InterPro" id="IPR036388">
    <property type="entry name" value="WH-like_DNA-bd_sf"/>
</dbReference>
<evidence type="ECO:0000313" key="2">
    <source>
        <dbReference type="EMBL" id="SPD75830.1"/>
    </source>
</evidence>
<dbReference type="GO" id="GO:0006950">
    <property type="term" value="P:response to stress"/>
    <property type="evidence" value="ECO:0007669"/>
    <property type="project" value="TreeGrafter"/>
</dbReference>
<dbReference type="PROSITE" id="PS50995">
    <property type="entry name" value="HTH_MARR_2"/>
    <property type="match status" value="1"/>
</dbReference>
<dbReference type="PANTHER" id="PTHR33164:SF43">
    <property type="entry name" value="HTH-TYPE TRANSCRIPTIONAL REPRESSOR YETL"/>
    <property type="match status" value="1"/>
</dbReference>